<protein>
    <submittedName>
        <fullName evidence="1">Uncharacterized protein</fullName>
    </submittedName>
</protein>
<dbReference type="KEGG" id="emo:DM558_02125"/>
<keyword evidence="2" id="KW-1185">Reference proteome</keyword>
<reference evidence="2" key="1">
    <citation type="submission" date="2018-06" db="EMBL/GenBank/DDBJ databases">
        <title>Complete genome of Pseudomonas insecticola strain QZS01.</title>
        <authorList>
            <person name="Wang J."/>
            <person name="Su Q."/>
        </authorList>
    </citation>
    <scope>NUCLEOTIDE SEQUENCE [LARGE SCALE GENOMIC DNA]</scope>
    <source>
        <strain evidence="2">QZS01</strain>
    </source>
</reference>
<gene>
    <name evidence="1" type="ORF">DM558_02125</name>
</gene>
<proteinExistence type="predicted"/>
<accession>A0A3Q9JK53</accession>
<name>A0A3Q9JK53_9GAMM</name>
<sequence length="119" mass="13797">MQTILLSIIGCLSFLPVDFPIQLIPSQLEVIEYQKGQVIVNKTLNTSQKFIAYFEKNKKGWYSSCVSYAPHYVLSSPQIQINISEEKVIVNYRHEKESYQQITKTVDTDELKKIIEQPQ</sequence>
<evidence type="ECO:0000313" key="1">
    <source>
        <dbReference type="EMBL" id="AZS49649.1"/>
    </source>
</evidence>
<dbReference type="Proteomes" id="UP000273143">
    <property type="component" value="Chromosome"/>
</dbReference>
<dbReference type="RefSeq" id="WP_127161841.1">
    <property type="nucleotide sequence ID" value="NZ_CP029822.1"/>
</dbReference>
<organism evidence="1 2">
    <name type="scientific">Entomomonas moraniae</name>
    <dbReference type="NCBI Taxonomy" id="2213226"/>
    <lineage>
        <taxon>Bacteria</taxon>
        <taxon>Pseudomonadati</taxon>
        <taxon>Pseudomonadota</taxon>
        <taxon>Gammaproteobacteria</taxon>
        <taxon>Pseudomonadales</taxon>
        <taxon>Pseudomonadaceae</taxon>
        <taxon>Entomomonas</taxon>
    </lineage>
</organism>
<evidence type="ECO:0000313" key="2">
    <source>
        <dbReference type="Proteomes" id="UP000273143"/>
    </source>
</evidence>
<dbReference type="EMBL" id="CP029822">
    <property type="protein sequence ID" value="AZS49649.1"/>
    <property type="molecule type" value="Genomic_DNA"/>
</dbReference>
<dbReference type="AlphaFoldDB" id="A0A3Q9JK53"/>